<accession>A0A1R3HUZ3</accession>
<evidence type="ECO:0000313" key="2">
    <source>
        <dbReference type="EMBL" id="OMO74173.1"/>
    </source>
</evidence>
<reference evidence="2 3" key="1">
    <citation type="submission" date="2013-09" db="EMBL/GenBank/DDBJ databases">
        <title>Corchorus capsularis genome sequencing.</title>
        <authorList>
            <person name="Alam M."/>
            <person name="Haque M.S."/>
            <person name="Islam M.S."/>
            <person name="Emdad E.M."/>
            <person name="Islam M.M."/>
            <person name="Ahmed B."/>
            <person name="Halim A."/>
            <person name="Hossen Q.M.M."/>
            <person name="Hossain M.Z."/>
            <person name="Ahmed R."/>
            <person name="Khan M.M."/>
            <person name="Islam R."/>
            <person name="Rashid M.M."/>
            <person name="Khan S.A."/>
            <person name="Rahman M.S."/>
            <person name="Alam M."/>
        </authorList>
    </citation>
    <scope>NUCLEOTIDE SEQUENCE [LARGE SCALE GENOMIC DNA]</scope>
    <source>
        <strain evidence="3">cv. CVL-1</strain>
        <tissue evidence="2">Whole seedling</tissue>
    </source>
</reference>
<dbReference type="Gramene" id="OMO74173">
    <property type="protein sequence ID" value="OMO74173"/>
    <property type="gene ID" value="CCACVL1_16909"/>
</dbReference>
<keyword evidence="3" id="KW-1185">Reference proteome</keyword>
<evidence type="ECO:0000313" key="3">
    <source>
        <dbReference type="Proteomes" id="UP000188268"/>
    </source>
</evidence>
<dbReference type="AlphaFoldDB" id="A0A1R3HUZ3"/>
<organism evidence="2 3">
    <name type="scientific">Corchorus capsularis</name>
    <name type="common">Jute</name>
    <dbReference type="NCBI Taxonomy" id="210143"/>
    <lineage>
        <taxon>Eukaryota</taxon>
        <taxon>Viridiplantae</taxon>
        <taxon>Streptophyta</taxon>
        <taxon>Embryophyta</taxon>
        <taxon>Tracheophyta</taxon>
        <taxon>Spermatophyta</taxon>
        <taxon>Magnoliopsida</taxon>
        <taxon>eudicotyledons</taxon>
        <taxon>Gunneridae</taxon>
        <taxon>Pentapetalae</taxon>
        <taxon>rosids</taxon>
        <taxon>malvids</taxon>
        <taxon>Malvales</taxon>
        <taxon>Malvaceae</taxon>
        <taxon>Grewioideae</taxon>
        <taxon>Apeibeae</taxon>
        <taxon>Corchorus</taxon>
    </lineage>
</organism>
<name>A0A1R3HUZ3_COCAP</name>
<sequence>MADEWAKKPKKCKTGGRTCS</sequence>
<comment type="caution">
    <text evidence="2">The sequence shown here is derived from an EMBL/GenBank/DDBJ whole genome shotgun (WGS) entry which is preliminary data.</text>
</comment>
<protein>
    <submittedName>
        <fullName evidence="2">Uncharacterized protein</fullName>
    </submittedName>
</protein>
<gene>
    <name evidence="2" type="ORF">CCACVL1_16909</name>
</gene>
<proteinExistence type="predicted"/>
<feature type="region of interest" description="Disordered" evidence="1">
    <location>
        <begin position="1"/>
        <end position="20"/>
    </location>
</feature>
<evidence type="ECO:0000256" key="1">
    <source>
        <dbReference type="SAM" id="MobiDB-lite"/>
    </source>
</evidence>
<dbReference type="EMBL" id="AWWV01011133">
    <property type="protein sequence ID" value="OMO74173.1"/>
    <property type="molecule type" value="Genomic_DNA"/>
</dbReference>
<dbReference type="Proteomes" id="UP000188268">
    <property type="component" value="Unassembled WGS sequence"/>
</dbReference>